<dbReference type="GO" id="GO:0005762">
    <property type="term" value="C:mitochondrial large ribosomal subunit"/>
    <property type="evidence" value="ECO:0007669"/>
    <property type="project" value="TreeGrafter"/>
</dbReference>
<evidence type="ECO:0000256" key="3">
    <source>
        <dbReference type="ARBA" id="ARBA00022801"/>
    </source>
</evidence>
<dbReference type="CDD" id="cd04661">
    <property type="entry name" value="NUDIX_MRP_L46"/>
    <property type="match status" value="1"/>
</dbReference>
<gene>
    <name evidence="11" type="ORF">RHOBADRAFT_55515</name>
</gene>
<dbReference type="RefSeq" id="XP_018268888.1">
    <property type="nucleotide sequence ID" value="XM_018417888.1"/>
</dbReference>
<evidence type="ECO:0000259" key="10">
    <source>
        <dbReference type="PROSITE" id="PS51462"/>
    </source>
</evidence>
<dbReference type="GO" id="GO:0003735">
    <property type="term" value="F:structural constituent of ribosome"/>
    <property type="evidence" value="ECO:0007669"/>
    <property type="project" value="InterPro"/>
</dbReference>
<dbReference type="InterPro" id="IPR020084">
    <property type="entry name" value="NUDIX_hydrolase_CS"/>
</dbReference>
<dbReference type="InterPro" id="IPR040008">
    <property type="entry name" value="Ribosomal_mL46"/>
</dbReference>
<dbReference type="Pfam" id="PF11788">
    <property type="entry name" value="MRP-L46"/>
    <property type="match status" value="1"/>
</dbReference>
<dbReference type="Pfam" id="PF00293">
    <property type="entry name" value="NUDIX"/>
    <property type="match status" value="1"/>
</dbReference>
<dbReference type="InterPro" id="IPR015797">
    <property type="entry name" value="NUDIX_hydrolase-like_dom_sf"/>
</dbReference>
<keyword evidence="7" id="KW-0687">Ribonucleoprotein</keyword>
<proteinExistence type="inferred from homology"/>
<organism evidence="11 12">
    <name type="scientific">Rhodotorula graminis (strain WP1)</name>
    <dbReference type="NCBI Taxonomy" id="578459"/>
    <lineage>
        <taxon>Eukaryota</taxon>
        <taxon>Fungi</taxon>
        <taxon>Dikarya</taxon>
        <taxon>Basidiomycota</taxon>
        <taxon>Pucciniomycotina</taxon>
        <taxon>Microbotryomycetes</taxon>
        <taxon>Sporidiobolales</taxon>
        <taxon>Sporidiobolaceae</taxon>
        <taxon>Rhodotorula</taxon>
    </lineage>
</organism>
<dbReference type="PANTHER" id="PTHR13124">
    <property type="entry name" value="39S RIBOSOMAL PROTEIN L46, MITOCHONDRIAL PRECURSOR-RELATED"/>
    <property type="match status" value="1"/>
</dbReference>
<dbReference type="AlphaFoldDB" id="A0A0P9EM43"/>
<dbReference type="GeneID" id="28978336"/>
<dbReference type="InterPro" id="IPR000086">
    <property type="entry name" value="NUDIX_hydrolase_dom"/>
</dbReference>
<keyword evidence="12" id="KW-1185">Reference proteome</keyword>
<sequence length="285" mass="31550">MASRTLARSLLSPHAARHQSTAATPPAPAPADSSSPSSSSPYRVVAAALLSRPPLVLPALSPLERSYYAYQRKIHRALSKPTSSATSWFFKKGSAAEKAFGAFDRRVDNEDNGRDERADARAFEMAGEEVEGAPEVMGCETEADRKGDLRSLERRADRTLYLLLKKKRDQHAWQFPQGAVDGTESLVDAAHRELVEETGPNVDAWPVGRVPASALEYPFPPEHRKKFPQHEAARVFFMPMRIVRGQPVPNAKEGIVDFAWLTKEEVKDKVSTEYWDAVAPALSDK</sequence>
<name>A0A0P9EM43_RHOGW</name>
<protein>
    <recommendedName>
        <fullName evidence="8">Large ribosomal subunit protein mL46</fullName>
    </recommendedName>
</protein>
<dbReference type="SUPFAM" id="SSF55811">
    <property type="entry name" value="Nudix"/>
    <property type="match status" value="1"/>
</dbReference>
<evidence type="ECO:0000313" key="12">
    <source>
        <dbReference type="Proteomes" id="UP000053890"/>
    </source>
</evidence>
<comment type="similarity">
    <text evidence="2">Belongs to the mitochondrion-specific ribosomal protein mL46 family.</text>
</comment>
<dbReference type="PROSITE" id="PS00893">
    <property type="entry name" value="NUDIX_BOX"/>
    <property type="match status" value="1"/>
</dbReference>
<evidence type="ECO:0000256" key="4">
    <source>
        <dbReference type="ARBA" id="ARBA00022946"/>
    </source>
</evidence>
<keyword evidence="6" id="KW-0496">Mitochondrion</keyword>
<feature type="compositionally biased region" description="Low complexity" evidence="9">
    <location>
        <begin position="20"/>
        <end position="41"/>
    </location>
</feature>
<evidence type="ECO:0000256" key="2">
    <source>
        <dbReference type="ARBA" id="ARBA00009070"/>
    </source>
</evidence>
<comment type="subcellular location">
    <subcellularLocation>
        <location evidence="1">Mitochondrion</location>
    </subcellularLocation>
</comment>
<feature type="region of interest" description="Disordered" evidence="9">
    <location>
        <begin position="1"/>
        <end position="42"/>
    </location>
</feature>
<evidence type="ECO:0000313" key="11">
    <source>
        <dbReference type="EMBL" id="KPV72839.1"/>
    </source>
</evidence>
<feature type="domain" description="Nudix hydrolase" evidence="10">
    <location>
        <begin position="143"/>
        <end position="284"/>
    </location>
</feature>
<dbReference type="PROSITE" id="PS51462">
    <property type="entry name" value="NUDIX"/>
    <property type="match status" value="1"/>
</dbReference>
<dbReference type="InterPro" id="IPR033650">
    <property type="entry name" value="Ribosomal_mL46_NUDIX"/>
</dbReference>
<evidence type="ECO:0000256" key="1">
    <source>
        <dbReference type="ARBA" id="ARBA00004173"/>
    </source>
</evidence>
<keyword evidence="3" id="KW-0378">Hydrolase</keyword>
<dbReference type="OMA" id="HPFENAF"/>
<keyword evidence="4" id="KW-0809">Transit peptide</keyword>
<dbReference type="Gene3D" id="3.90.79.10">
    <property type="entry name" value="Nucleoside Triphosphate Pyrophosphohydrolase"/>
    <property type="match status" value="1"/>
</dbReference>
<evidence type="ECO:0000256" key="5">
    <source>
        <dbReference type="ARBA" id="ARBA00022980"/>
    </source>
</evidence>
<reference evidence="11 12" key="1">
    <citation type="journal article" date="2015" name="Front. Microbiol.">
        <title>Genome sequence of the plant growth promoting endophytic yeast Rhodotorula graminis WP1.</title>
        <authorList>
            <person name="Firrincieli A."/>
            <person name="Otillar R."/>
            <person name="Salamov A."/>
            <person name="Schmutz J."/>
            <person name="Khan Z."/>
            <person name="Redman R.S."/>
            <person name="Fleck N.D."/>
            <person name="Lindquist E."/>
            <person name="Grigoriev I.V."/>
            <person name="Doty S.L."/>
        </authorList>
    </citation>
    <scope>NUCLEOTIDE SEQUENCE [LARGE SCALE GENOMIC DNA]</scope>
    <source>
        <strain evidence="11 12">WP1</strain>
    </source>
</reference>
<dbReference type="EMBL" id="KQ474085">
    <property type="protein sequence ID" value="KPV72839.1"/>
    <property type="molecule type" value="Genomic_DNA"/>
</dbReference>
<dbReference type="GO" id="GO:0016787">
    <property type="term" value="F:hydrolase activity"/>
    <property type="evidence" value="ECO:0007669"/>
    <property type="project" value="UniProtKB-KW"/>
</dbReference>
<dbReference type="PANTHER" id="PTHR13124:SF12">
    <property type="entry name" value="LARGE RIBOSOMAL SUBUNIT PROTEIN ML46"/>
    <property type="match status" value="1"/>
</dbReference>
<evidence type="ECO:0000256" key="7">
    <source>
        <dbReference type="ARBA" id="ARBA00023274"/>
    </source>
</evidence>
<dbReference type="Proteomes" id="UP000053890">
    <property type="component" value="Unassembled WGS sequence"/>
</dbReference>
<evidence type="ECO:0000256" key="9">
    <source>
        <dbReference type="SAM" id="MobiDB-lite"/>
    </source>
</evidence>
<accession>A0A0P9EM43</accession>
<evidence type="ECO:0000256" key="8">
    <source>
        <dbReference type="ARBA" id="ARBA00035190"/>
    </source>
</evidence>
<dbReference type="OrthoDB" id="414075at2759"/>
<keyword evidence="5" id="KW-0689">Ribosomal protein</keyword>
<dbReference type="STRING" id="578459.A0A0P9EM43"/>
<dbReference type="InterPro" id="IPR021757">
    <property type="entry name" value="Ribosomal_mL46_N"/>
</dbReference>
<evidence type="ECO:0000256" key="6">
    <source>
        <dbReference type="ARBA" id="ARBA00023128"/>
    </source>
</evidence>